<evidence type="ECO:0000313" key="11">
    <source>
        <dbReference type="EMBL" id="MCJ8500727.1"/>
    </source>
</evidence>
<dbReference type="CDD" id="cd00071">
    <property type="entry name" value="GMPK"/>
    <property type="match status" value="1"/>
</dbReference>
<accession>A0AA41UJR0</accession>
<evidence type="ECO:0000256" key="4">
    <source>
        <dbReference type="ARBA" id="ARBA00022679"/>
    </source>
</evidence>
<evidence type="ECO:0000256" key="9">
    <source>
        <dbReference type="HAMAP-Rule" id="MF_00328"/>
    </source>
</evidence>
<protein>
    <recommendedName>
        <fullName evidence="3 9">Guanylate kinase</fullName>
        <ecNumber evidence="2 9">2.7.4.8</ecNumber>
    </recommendedName>
    <alternativeName>
        <fullName evidence="8 9">GMP kinase</fullName>
    </alternativeName>
</protein>
<evidence type="ECO:0000256" key="1">
    <source>
        <dbReference type="ARBA" id="ARBA00005790"/>
    </source>
</evidence>
<dbReference type="Gene3D" id="3.30.63.10">
    <property type="entry name" value="Guanylate Kinase phosphate binding domain"/>
    <property type="match status" value="1"/>
</dbReference>
<dbReference type="HAMAP" id="MF_00328">
    <property type="entry name" value="Guanylate_kinase"/>
    <property type="match status" value="1"/>
</dbReference>
<dbReference type="PANTHER" id="PTHR23117">
    <property type="entry name" value="GUANYLATE KINASE-RELATED"/>
    <property type="match status" value="1"/>
</dbReference>
<keyword evidence="7 9" id="KW-0067">ATP-binding</keyword>
<comment type="catalytic activity">
    <reaction evidence="9">
        <text>GMP + ATP = GDP + ADP</text>
        <dbReference type="Rhea" id="RHEA:20780"/>
        <dbReference type="ChEBI" id="CHEBI:30616"/>
        <dbReference type="ChEBI" id="CHEBI:58115"/>
        <dbReference type="ChEBI" id="CHEBI:58189"/>
        <dbReference type="ChEBI" id="CHEBI:456216"/>
        <dbReference type="EC" id="2.7.4.8"/>
    </reaction>
</comment>
<dbReference type="RefSeq" id="WP_246906013.1">
    <property type="nucleotide sequence ID" value="NZ_JALJRB010000008.1"/>
</dbReference>
<dbReference type="SUPFAM" id="SSF52540">
    <property type="entry name" value="P-loop containing nucleoside triphosphate hydrolases"/>
    <property type="match status" value="1"/>
</dbReference>
<feature type="domain" description="Guanylate kinase-like" evidence="10">
    <location>
        <begin position="19"/>
        <end position="197"/>
    </location>
</feature>
<dbReference type="InterPro" id="IPR027417">
    <property type="entry name" value="P-loop_NTPase"/>
</dbReference>
<comment type="subcellular location">
    <subcellularLocation>
        <location evidence="9">Cytoplasm</location>
    </subcellularLocation>
</comment>
<evidence type="ECO:0000256" key="3">
    <source>
        <dbReference type="ARBA" id="ARBA00016296"/>
    </source>
</evidence>
<evidence type="ECO:0000256" key="5">
    <source>
        <dbReference type="ARBA" id="ARBA00022741"/>
    </source>
</evidence>
<dbReference type="Gene3D" id="3.40.50.300">
    <property type="entry name" value="P-loop containing nucleotide triphosphate hydrolases"/>
    <property type="match status" value="1"/>
</dbReference>
<evidence type="ECO:0000313" key="12">
    <source>
        <dbReference type="Proteomes" id="UP001165427"/>
    </source>
</evidence>
<dbReference type="InterPro" id="IPR008145">
    <property type="entry name" value="GK/Ca_channel_bsu"/>
</dbReference>
<keyword evidence="4 9" id="KW-0808">Transferase</keyword>
<dbReference type="Proteomes" id="UP001165427">
    <property type="component" value="Unassembled WGS sequence"/>
</dbReference>
<dbReference type="GO" id="GO:0004385">
    <property type="term" value="F:GMP kinase activity"/>
    <property type="evidence" value="ECO:0007669"/>
    <property type="project" value="UniProtKB-UniRule"/>
</dbReference>
<evidence type="ECO:0000259" key="10">
    <source>
        <dbReference type="PROSITE" id="PS50052"/>
    </source>
</evidence>
<dbReference type="NCBIfam" id="TIGR03263">
    <property type="entry name" value="guanyl_kin"/>
    <property type="match status" value="1"/>
</dbReference>
<keyword evidence="9" id="KW-0963">Cytoplasm</keyword>
<dbReference type="FunFam" id="3.30.63.10:FF:000002">
    <property type="entry name" value="Guanylate kinase 1"/>
    <property type="match status" value="1"/>
</dbReference>
<evidence type="ECO:0000256" key="2">
    <source>
        <dbReference type="ARBA" id="ARBA00012961"/>
    </source>
</evidence>
<dbReference type="Pfam" id="PF00625">
    <property type="entry name" value="Guanylate_kin"/>
    <property type="match status" value="1"/>
</dbReference>
<proteinExistence type="inferred from homology"/>
<keyword evidence="12" id="KW-1185">Reference proteome</keyword>
<sequence>MTTAADTAAGQGAAAQRPGRLFIVSAPSGAGKSTLCSAVRRRYPQLAYSVSYTTRKARPGEQHGQDYYFISREAFEKGIAEGQWAEWARVHGNLYGTSARWIADTLAAGRDILMDIDVQGTRQILQKFPDAITIFIQPPSLAVLAQRLRQRGTDDEAAIATRLANAREEMAQARQYRHVVVNDDLARAEQALAALIQNAGEASR</sequence>
<keyword evidence="5 9" id="KW-0547">Nucleotide-binding</keyword>
<dbReference type="GO" id="GO:0005829">
    <property type="term" value="C:cytosol"/>
    <property type="evidence" value="ECO:0007669"/>
    <property type="project" value="TreeGrafter"/>
</dbReference>
<evidence type="ECO:0000256" key="8">
    <source>
        <dbReference type="ARBA" id="ARBA00030128"/>
    </source>
</evidence>
<organism evidence="11 12">
    <name type="scientific">Desulfatitalea alkaliphila</name>
    <dbReference type="NCBI Taxonomy" id="2929485"/>
    <lineage>
        <taxon>Bacteria</taxon>
        <taxon>Pseudomonadati</taxon>
        <taxon>Thermodesulfobacteriota</taxon>
        <taxon>Desulfobacteria</taxon>
        <taxon>Desulfobacterales</taxon>
        <taxon>Desulfosarcinaceae</taxon>
        <taxon>Desulfatitalea</taxon>
    </lineage>
</organism>
<comment type="similarity">
    <text evidence="1 9">Belongs to the guanylate kinase family.</text>
</comment>
<reference evidence="11" key="1">
    <citation type="submission" date="2022-04" db="EMBL/GenBank/DDBJ databases">
        <title>Desulfatitalea alkaliphila sp. nov., a novel anaerobic sulfate-reducing bacterium isolated from terrestrial mud volcano, Taman Peninsula, Russia.</title>
        <authorList>
            <person name="Khomyakova M.A."/>
            <person name="Merkel A.Y."/>
            <person name="Slobodkin A.I."/>
        </authorList>
    </citation>
    <scope>NUCLEOTIDE SEQUENCE</scope>
    <source>
        <strain evidence="11">M08but</strain>
    </source>
</reference>
<dbReference type="InterPro" id="IPR008144">
    <property type="entry name" value="Guanylate_kin-like_dom"/>
</dbReference>
<dbReference type="PROSITE" id="PS50052">
    <property type="entry name" value="GUANYLATE_KINASE_2"/>
    <property type="match status" value="1"/>
</dbReference>
<dbReference type="SMART" id="SM00072">
    <property type="entry name" value="GuKc"/>
    <property type="match status" value="1"/>
</dbReference>
<comment type="function">
    <text evidence="9">Essential for recycling GMP and indirectly, cGMP.</text>
</comment>
<dbReference type="AlphaFoldDB" id="A0AA41UJR0"/>
<keyword evidence="6 9" id="KW-0418">Kinase</keyword>
<evidence type="ECO:0000256" key="6">
    <source>
        <dbReference type="ARBA" id="ARBA00022777"/>
    </source>
</evidence>
<evidence type="ECO:0000256" key="7">
    <source>
        <dbReference type="ARBA" id="ARBA00022840"/>
    </source>
</evidence>
<dbReference type="EC" id="2.7.4.8" evidence="2 9"/>
<dbReference type="InterPro" id="IPR017665">
    <property type="entry name" value="Guanylate_kinase"/>
</dbReference>
<dbReference type="EMBL" id="JALJRB010000008">
    <property type="protein sequence ID" value="MCJ8500727.1"/>
    <property type="molecule type" value="Genomic_DNA"/>
</dbReference>
<feature type="binding site" evidence="9">
    <location>
        <begin position="26"/>
        <end position="33"/>
    </location>
    <ligand>
        <name>ATP</name>
        <dbReference type="ChEBI" id="CHEBI:30616"/>
    </ligand>
</feature>
<name>A0AA41UJR0_9BACT</name>
<dbReference type="PROSITE" id="PS00856">
    <property type="entry name" value="GUANYLATE_KINASE_1"/>
    <property type="match status" value="1"/>
</dbReference>
<dbReference type="InterPro" id="IPR020590">
    <property type="entry name" value="Guanylate_kinase_CS"/>
</dbReference>
<dbReference type="PANTHER" id="PTHR23117:SF13">
    <property type="entry name" value="GUANYLATE KINASE"/>
    <property type="match status" value="1"/>
</dbReference>
<dbReference type="GO" id="GO:0005524">
    <property type="term" value="F:ATP binding"/>
    <property type="evidence" value="ECO:0007669"/>
    <property type="project" value="UniProtKB-UniRule"/>
</dbReference>
<gene>
    <name evidence="9 11" type="primary">gmk</name>
    <name evidence="11" type="ORF">MRX98_09110</name>
</gene>
<comment type="caution">
    <text evidence="11">The sequence shown here is derived from an EMBL/GenBank/DDBJ whole genome shotgun (WGS) entry which is preliminary data.</text>
</comment>